<evidence type="ECO:0000313" key="4">
    <source>
        <dbReference type="EMBL" id="VEU41107.1"/>
    </source>
</evidence>
<dbReference type="EMBL" id="CAACVS010000335">
    <property type="protein sequence ID" value="VEU41107.1"/>
    <property type="molecule type" value="Genomic_DNA"/>
</dbReference>
<accession>A0A448ZGC2</accession>
<dbReference type="OrthoDB" id="56585at2759"/>
<dbReference type="AlphaFoldDB" id="A0A448ZGC2"/>
<keyword evidence="5" id="KW-1185">Reference proteome</keyword>
<reference evidence="4 5" key="1">
    <citation type="submission" date="2019-01" db="EMBL/GenBank/DDBJ databases">
        <authorList>
            <person name="Ferrante I. M."/>
        </authorList>
    </citation>
    <scope>NUCLEOTIDE SEQUENCE [LARGE SCALE GENOMIC DNA]</scope>
    <source>
        <strain evidence="4 5">B856</strain>
    </source>
</reference>
<feature type="chain" id="PRO_5019295516" description="Peptidase M11 gametolysin domain-containing protein" evidence="2">
    <location>
        <begin position="20"/>
        <end position="620"/>
    </location>
</feature>
<evidence type="ECO:0000259" key="3">
    <source>
        <dbReference type="Pfam" id="PF05548"/>
    </source>
</evidence>
<feature type="compositionally biased region" description="Polar residues" evidence="1">
    <location>
        <begin position="493"/>
        <end position="513"/>
    </location>
</feature>
<dbReference type="Pfam" id="PF05548">
    <property type="entry name" value="Peptidase_M11"/>
    <property type="match status" value="1"/>
</dbReference>
<feature type="signal peptide" evidence="2">
    <location>
        <begin position="1"/>
        <end position="19"/>
    </location>
</feature>
<dbReference type="Proteomes" id="UP000291116">
    <property type="component" value="Unassembled WGS sequence"/>
</dbReference>
<evidence type="ECO:0000313" key="5">
    <source>
        <dbReference type="Proteomes" id="UP000291116"/>
    </source>
</evidence>
<gene>
    <name evidence="4" type="ORF">PSNMU_V1.4_AUG-EV-PASAV3_0080720</name>
</gene>
<name>A0A448ZGC2_9STRA</name>
<feature type="region of interest" description="Disordered" evidence="1">
    <location>
        <begin position="485"/>
        <end position="542"/>
    </location>
</feature>
<proteinExistence type="predicted"/>
<protein>
    <recommendedName>
        <fullName evidence="3">Peptidase M11 gametolysin domain-containing protein</fullName>
    </recommendedName>
</protein>
<keyword evidence="2" id="KW-0732">Signal</keyword>
<sequence>MMKALSLFYLVSLSSIAASSSTTTASAATGTGMHMAKNTGTLRAIAIRVIDGNGTAPIASVEEIEEGMFEDDVCLKTQIEACSYGKLKIEPFSGITDTGVFVPNGVVEVVVDHQIEEDNSFTVLREAATAAATAMLGELKSSSTFDIFMFCMPPGTLKDGQGWQTFGIQNGKGSFYNDQYCTMTSALFARIGLNMNLAPSNAIKDGEVKLFGDKTGFMGMIDEGGIERMCYNAAKSYQLGWYSDKTDSIDPLLDGAGAVRRFILNGVTDYESGNTDALIVLRLDQSAKKAEYYLGYNRKDGINRDTTQDFDMVNVLRKEDSTTEFGPSNKIASLFPGQKYTIGQFNDDRDVEIRFVGLDNGLQDAIIEVVDVENDDVADPKPCANYTIEIKTDKYPEDTGWYIIKEKDVGVQEIVAVSPVFTEPSTTTKSIVCLPYNTNYQFVIIDRTGDGLQFGSYRGLDPEGNELFFYKLHKPFARKVEPIQVGLDPAPTDSPTQLPSLQPSRIPSQSPTVAPSLSPTRAPVPPPTPFPSAVEGEGCQDKRKRLRWKKKRKMRRCKWIASKRKCDEVYRGKKMYTHCPKACKRCDIISIAKMQMDCLEKEMRRGIQGEKDVYSLSKGL</sequence>
<feature type="domain" description="Peptidase M11 gametolysin" evidence="3">
    <location>
        <begin position="53"/>
        <end position="282"/>
    </location>
</feature>
<evidence type="ECO:0000256" key="1">
    <source>
        <dbReference type="SAM" id="MobiDB-lite"/>
    </source>
</evidence>
<evidence type="ECO:0000256" key="2">
    <source>
        <dbReference type="SAM" id="SignalP"/>
    </source>
</evidence>
<dbReference type="InterPro" id="IPR008752">
    <property type="entry name" value="Peptidase_M11"/>
</dbReference>
<organism evidence="4 5">
    <name type="scientific">Pseudo-nitzschia multistriata</name>
    <dbReference type="NCBI Taxonomy" id="183589"/>
    <lineage>
        <taxon>Eukaryota</taxon>
        <taxon>Sar</taxon>
        <taxon>Stramenopiles</taxon>
        <taxon>Ochrophyta</taxon>
        <taxon>Bacillariophyta</taxon>
        <taxon>Bacillariophyceae</taxon>
        <taxon>Bacillariophycidae</taxon>
        <taxon>Bacillariales</taxon>
        <taxon>Bacillariaceae</taxon>
        <taxon>Pseudo-nitzschia</taxon>
    </lineage>
</organism>